<comment type="caution">
    <text evidence="1">The sequence shown here is derived from an EMBL/GenBank/DDBJ whole genome shotgun (WGS) entry which is preliminary data.</text>
</comment>
<reference evidence="2" key="1">
    <citation type="journal article" date="2019" name="Int. J. Syst. Evol. Microbiol.">
        <title>The Global Catalogue of Microorganisms (GCM) 10K type strain sequencing project: providing services to taxonomists for standard genome sequencing and annotation.</title>
        <authorList>
            <consortium name="The Broad Institute Genomics Platform"/>
            <consortium name="The Broad Institute Genome Sequencing Center for Infectious Disease"/>
            <person name="Wu L."/>
            <person name="Ma J."/>
        </authorList>
    </citation>
    <scope>NUCLEOTIDE SEQUENCE [LARGE SCALE GENOMIC DNA]</scope>
    <source>
        <strain evidence="2">ICMP 257</strain>
    </source>
</reference>
<sequence>MRCWLHAVGAHHHAGLDDARNASAALNEAWRILGHSDDGETPTNIGYISPMEIGKWAGHTFVRLATKRPQYISDGIKALVEARADWPRGAHRGSAEVITASARIYLANGDLDQAARHAADAVRIATASDSARNLTAAFAAQSAITARRQGC</sequence>
<dbReference type="GeneID" id="31235672"/>
<organism evidence="1 2">
    <name type="scientific">Streptomyces atroolivaceus</name>
    <dbReference type="NCBI Taxonomy" id="66869"/>
    <lineage>
        <taxon>Bacteria</taxon>
        <taxon>Bacillati</taxon>
        <taxon>Actinomycetota</taxon>
        <taxon>Actinomycetes</taxon>
        <taxon>Kitasatosporales</taxon>
        <taxon>Streptomycetaceae</taxon>
        <taxon>Streptomyces</taxon>
    </lineage>
</organism>
<name>A0ABV9VJ45_STRAZ</name>
<evidence type="ECO:0000313" key="2">
    <source>
        <dbReference type="Proteomes" id="UP001595908"/>
    </source>
</evidence>
<protein>
    <submittedName>
        <fullName evidence="1">Uncharacterized protein</fullName>
    </submittedName>
</protein>
<proteinExistence type="predicted"/>
<accession>A0ABV9VJ45</accession>
<dbReference type="RefSeq" id="WP_033303510.1">
    <property type="nucleotide sequence ID" value="NZ_JBHSJE010000014.1"/>
</dbReference>
<keyword evidence="2" id="KW-1185">Reference proteome</keyword>
<dbReference type="EMBL" id="JBHSJE010000014">
    <property type="protein sequence ID" value="MFC4983152.1"/>
    <property type="molecule type" value="Genomic_DNA"/>
</dbReference>
<gene>
    <name evidence="1" type="ORF">ACFPL4_33255</name>
</gene>
<dbReference type="Proteomes" id="UP001595908">
    <property type="component" value="Unassembled WGS sequence"/>
</dbReference>
<evidence type="ECO:0000313" key="1">
    <source>
        <dbReference type="EMBL" id="MFC4983152.1"/>
    </source>
</evidence>